<dbReference type="Proteomes" id="UP000058114">
    <property type="component" value="Chromosome"/>
</dbReference>
<proteinExistence type="predicted"/>
<dbReference type="AlphaFoldDB" id="A0A0S2SND1"/>
<dbReference type="RefSeq" id="WP_060587975.1">
    <property type="nucleotide sequence ID" value="NZ_CP013067.1"/>
</dbReference>
<evidence type="ECO:0000313" key="1">
    <source>
        <dbReference type="EMBL" id="ALP43193.1"/>
    </source>
</evidence>
<dbReference type="KEGG" id="asr:WL1483_3774"/>
<reference evidence="2" key="1">
    <citation type="submission" date="2015-10" db="EMBL/GenBank/DDBJ databases">
        <title>Complete Genome Sequence of Aeromonas schubertii strain WL1483.</title>
        <authorList>
            <person name="Liu L."/>
        </authorList>
    </citation>
    <scope>NUCLEOTIDE SEQUENCE [LARGE SCALE GENOMIC DNA]</scope>
    <source>
        <strain evidence="2">WL1483</strain>
    </source>
</reference>
<dbReference type="PATRIC" id="fig|652.5.peg.4234"/>
<organism evidence="1 2">
    <name type="scientific">Aeromonas schubertii</name>
    <dbReference type="NCBI Taxonomy" id="652"/>
    <lineage>
        <taxon>Bacteria</taxon>
        <taxon>Pseudomonadati</taxon>
        <taxon>Pseudomonadota</taxon>
        <taxon>Gammaproteobacteria</taxon>
        <taxon>Aeromonadales</taxon>
        <taxon>Aeromonadaceae</taxon>
        <taxon>Aeromonas</taxon>
    </lineage>
</organism>
<evidence type="ECO:0000313" key="2">
    <source>
        <dbReference type="Proteomes" id="UP000058114"/>
    </source>
</evidence>
<accession>A0A0S2SND1</accession>
<gene>
    <name evidence="1" type="ORF">WL1483_3774</name>
</gene>
<name>A0A0S2SND1_9GAMM</name>
<reference evidence="1 2" key="2">
    <citation type="journal article" date="2016" name="Genome Announc.">
        <title>Complete Genome Sequence of the Highly Virulent Aeromonas schubertii Strain WL1483, Isolated from Diseased Snakehead Fish (Channa argus) in China.</title>
        <authorList>
            <person name="Liu L."/>
            <person name="Li N."/>
            <person name="Zhang D."/>
            <person name="Fu X."/>
            <person name="Shi C."/>
            <person name="Lin Q."/>
            <person name="Hao G."/>
        </authorList>
    </citation>
    <scope>NUCLEOTIDE SEQUENCE [LARGE SCALE GENOMIC DNA]</scope>
    <source>
        <strain evidence="1 2">WL1483</strain>
    </source>
</reference>
<sequence length="68" mass="7891">MNAPKEKTSFYGVKTAPWTHINLLSGRKGRVVEQSDGEVVMEDERLQRQSYDEDRLHLTWAPLPNYSN</sequence>
<dbReference type="EMBL" id="CP013067">
    <property type="protein sequence ID" value="ALP43193.1"/>
    <property type="molecule type" value="Genomic_DNA"/>
</dbReference>
<protein>
    <submittedName>
        <fullName evidence="1">Uncharacterized protein</fullName>
    </submittedName>
</protein>